<reference evidence="1" key="2">
    <citation type="journal article" date="2022" name="New Phytol.">
        <title>Evolutionary transition to the ectomycorrhizal habit in the genomes of a hyperdiverse lineage of mushroom-forming fungi.</title>
        <authorList>
            <person name="Looney B."/>
            <person name="Miyauchi S."/>
            <person name="Morin E."/>
            <person name="Drula E."/>
            <person name="Courty P.E."/>
            <person name="Kohler A."/>
            <person name="Kuo A."/>
            <person name="LaButti K."/>
            <person name="Pangilinan J."/>
            <person name="Lipzen A."/>
            <person name="Riley R."/>
            <person name="Andreopoulos W."/>
            <person name="He G."/>
            <person name="Johnson J."/>
            <person name="Nolan M."/>
            <person name="Tritt A."/>
            <person name="Barry K.W."/>
            <person name="Grigoriev I.V."/>
            <person name="Nagy L.G."/>
            <person name="Hibbett D."/>
            <person name="Henrissat B."/>
            <person name="Matheny P.B."/>
            <person name="Labbe J."/>
            <person name="Martin F.M."/>
        </authorList>
    </citation>
    <scope>NUCLEOTIDE SEQUENCE</scope>
    <source>
        <strain evidence="1">HHB10654</strain>
    </source>
</reference>
<gene>
    <name evidence="1" type="ORF">BV25DRAFT_1920771</name>
</gene>
<evidence type="ECO:0000313" key="1">
    <source>
        <dbReference type="EMBL" id="KAI0056740.1"/>
    </source>
</evidence>
<comment type="caution">
    <text evidence="1">The sequence shown here is derived from an EMBL/GenBank/DDBJ whole genome shotgun (WGS) entry which is preliminary data.</text>
</comment>
<organism evidence="1 2">
    <name type="scientific">Artomyces pyxidatus</name>
    <dbReference type="NCBI Taxonomy" id="48021"/>
    <lineage>
        <taxon>Eukaryota</taxon>
        <taxon>Fungi</taxon>
        <taxon>Dikarya</taxon>
        <taxon>Basidiomycota</taxon>
        <taxon>Agaricomycotina</taxon>
        <taxon>Agaricomycetes</taxon>
        <taxon>Russulales</taxon>
        <taxon>Auriscalpiaceae</taxon>
        <taxon>Artomyces</taxon>
    </lineage>
</organism>
<proteinExistence type="predicted"/>
<dbReference type="EMBL" id="MU277259">
    <property type="protein sequence ID" value="KAI0056740.1"/>
    <property type="molecule type" value="Genomic_DNA"/>
</dbReference>
<dbReference type="Proteomes" id="UP000814140">
    <property type="component" value="Unassembled WGS sequence"/>
</dbReference>
<accession>A0ACB8SKW2</accession>
<keyword evidence="2" id="KW-1185">Reference proteome</keyword>
<evidence type="ECO:0000313" key="2">
    <source>
        <dbReference type="Proteomes" id="UP000814140"/>
    </source>
</evidence>
<reference evidence="1" key="1">
    <citation type="submission" date="2021-03" db="EMBL/GenBank/DDBJ databases">
        <authorList>
            <consortium name="DOE Joint Genome Institute"/>
            <person name="Ahrendt S."/>
            <person name="Looney B.P."/>
            <person name="Miyauchi S."/>
            <person name="Morin E."/>
            <person name="Drula E."/>
            <person name="Courty P.E."/>
            <person name="Chicoki N."/>
            <person name="Fauchery L."/>
            <person name="Kohler A."/>
            <person name="Kuo A."/>
            <person name="Labutti K."/>
            <person name="Pangilinan J."/>
            <person name="Lipzen A."/>
            <person name="Riley R."/>
            <person name="Andreopoulos W."/>
            <person name="He G."/>
            <person name="Johnson J."/>
            <person name="Barry K.W."/>
            <person name="Grigoriev I.V."/>
            <person name="Nagy L."/>
            <person name="Hibbett D."/>
            <person name="Henrissat B."/>
            <person name="Matheny P.B."/>
            <person name="Labbe J."/>
            <person name="Martin F."/>
        </authorList>
    </citation>
    <scope>NUCLEOTIDE SEQUENCE</scope>
    <source>
        <strain evidence="1">HHB10654</strain>
    </source>
</reference>
<name>A0ACB8SKW2_9AGAM</name>
<sequence length="308" mass="34239">MQHYMFSDVLEDGSGITPNWHRNQRDELLDILSPYNIVGFFVGNNINPGRLPYQIHVPAKKPTRTVPEFRPGCAWGQNFALVRVTASTMDVVYGVARDKKVVFIEGAGFKIPNVAQVWEEVPDWNNNWFGTLQGIYVDTRRVRCPPGKVIISCGLRKTVAPEPDNRLSWEIVAAKLDGSQKETIRASAPAGSNYFPGEDGMSHVFGDSLSVVCPPYCVVVGVFFWEKGSHVAPGLVVRDLATGEEREVTNSKYGDYFPAKEGLKDMFADTNMVRRPSGKAGVPDWLQMGGIVLYKKGVNRIAVKVLYK</sequence>
<protein>
    <submittedName>
        <fullName evidence="1">Uncharacterized protein</fullName>
    </submittedName>
</protein>